<dbReference type="RefSeq" id="WP_049407705.1">
    <property type="nucleotide sequence ID" value="NZ_JANKBX010000012.1"/>
</dbReference>
<proteinExistence type="predicted"/>
<evidence type="ECO:0000313" key="5">
    <source>
        <dbReference type="Proteomes" id="UP000634179"/>
    </source>
</evidence>
<accession>A0AA40Y8E6</accession>
<keyword evidence="4" id="KW-0378">Hydrolase</keyword>
<dbReference type="InterPro" id="IPR053140">
    <property type="entry name" value="GDSL_Rv0518-like"/>
</dbReference>
<dbReference type="PANTHER" id="PTHR43784:SF2">
    <property type="entry name" value="GDSL-LIKE LIPASE_ACYLHYDROLASE, PUTATIVE (AFU_ORTHOLOGUE AFUA_2G00820)-RELATED"/>
    <property type="match status" value="1"/>
</dbReference>
<dbReference type="InterPro" id="IPR036514">
    <property type="entry name" value="SGNH_hydro_sf"/>
</dbReference>
<feature type="chain" id="PRO_5041376319" evidence="2">
    <location>
        <begin position="22"/>
        <end position="435"/>
    </location>
</feature>
<dbReference type="PANTHER" id="PTHR43784">
    <property type="entry name" value="GDSL-LIKE LIPASE/ACYLHYDROLASE, PUTATIVE (AFU_ORTHOLOGUE AFUA_2G00820)-RELATED"/>
    <property type="match status" value="1"/>
</dbReference>
<dbReference type="GO" id="GO:0016788">
    <property type="term" value="F:hydrolase activity, acting on ester bonds"/>
    <property type="evidence" value="ECO:0007669"/>
    <property type="project" value="UniProtKB-ARBA"/>
</dbReference>
<dbReference type="SUPFAM" id="SSF52266">
    <property type="entry name" value="SGNH hydrolase"/>
    <property type="match status" value="1"/>
</dbReference>
<dbReference type="Pfam" id="PF13472">
    <property type="entry name" value="Lipase_GDSL_2"/>
    <property type="match status" value="1"/>
</dbReference>
<feature type="signal peptide" evidence="2">
    <location>
        <begin position="1"/>
        <end position="21"/>
    </location>
</feature>
<feature type="region of interest" description="Disordered" evidence="1">
    <location>
        <begin position="411"/>
        <end position="435"/>
    </location>
</feature>
<comment type="caution">
    <text evidence="4">The sequence shown here is derived from an EMBL/GenBank/DDBJ whole genome shotgun (WGS) entry which is preliminary data.</text>
</comment>
<dbReference type="InterPro" id="IPR013830">
    <property type="entry name" value="SGNH_hydro"/>
</dbReference>
<evidence type="ECO:0000313" key="4">
    <source>
        <dbReference type="EMBL" id="MBH1790333.1"/>
    </source>
</evidence>
<sequence>MNRLSQLTATALLALSGVASAASAPHWVASWQASPQPVWDADFLFPTLVPATLQDQTFRQTARISLGGSRLRVRLSNAYGTQPLRIGAASVAAGAGATPQPLSFDGQPGVLIGAGQERLSDPLAVATEDHQALQVSVFVPGPTPVQAFHWDGRQTSWIAGGNQARARDLQGASSTTARLFLTGIEVEAAASARSVVVIGDSITDGATASLDQDQRWTDHLAARLAPRGVAVVNAGISGNRLLSDGMGESVLARLRRDALDQPGVASVIVLIGINDISWPGTAFARAQPRPSLPELQAGYRALAEQAHRRGLRIFGATLMPFAGALPGTPLDDYYHPDKEALRQQLNAWLRSNSPFDAVIDLDAALRDPADPSRMAAAYDSGDHLHPGDAGNRAMAEAVDLEILLGCKGSEPFAGAKGSDPAERPGPAPFPGGKGP</sequence>
<gene>
    <name evidence="4" type="ORF">I5V89_10660</name>
</gene>
<evidence type="ECO:0000256" key="2">
    <source>
        <dbReference type="SAM" id="SignalP"/>
    </source>
</evidence>
<dbReference type="Proteomes" id="UP000634179">
    <property type="component" value="Unassembled WGS sequence"/>
</dbReference>
<dbReference type="AlphaFoldDB" id="A0AA40Y8E6"/>
<organism evidence="4 5">
    <name type="scientific">Stenotrophomonas maltophilia</name>
    <name type="common">Pseudomonas maltophilia</name>
    <name type="synonym">Xanthomonas maltophilia</name>
    <dbReference type="NCBI Taxonomy" id="40324"/>
    <lineage>
        <taxon>Bacteria</taxon>
        <taxon>Pseudomonadati</taxon>
        <taxon>Pseudomonadota</taxon>
        <taxon>Gammaproteobacteria</taxon>
        <taxon>Lysobacterales</taxon>
        <taxon>Lysobacteraceae</taxon>
        <taxon>Stenotrophomonas</taxon>
        <taxon>Stenotrophomonas maltophilia group</taxon>
    </lineage>
</organism>
<dbReference type="CDD" id="cd01830">
    <property type="entry name" value="XynE_like"/>
    <property type="match status" value="1"/>
</dbReference>
<name>A0AA40Y8E6_STEMA</name>
<protein>
    <submittedName>
        <fullName evidence="4">SGNH/GDSL hydrolase family protein</fullName>
    </submittedName>
</protein>
<dbReference type="EMBL" id="JADUOV010000006">
    <property type="protein sequence ID" value="MBH1790333.1"/>
    <property type="molecule type" value="Genomic_DNA"/>
</dbReference>
<evidence type="ECO:0000256" key="1">
    <source>
        <dbReference type="SAM" id="MobiDB-lite"/>
    </source>
</evidence>
<dbReference type="Gene3D" id="3.40.50.1110">
    <property type="entry name" value="SGNH hydrolase"/>
    <property type="match status" value="1"/>
</dbReference>
<evidence type="ECO:0000259" key="3">
    <source>
        <dbReference type="Pfam" id="PF13472"/>
    </source>
</evidence>
<keyword evidence="2" id="KW-0732">Signal</keyword>
<reference evidence="4" key="1">
    <citation type="submission" date="2020-11" db="EMBL/GenBank/DDBJ databases">
        <title>Enhanced detection system for hospital associated transmission using whole genome sequencing surveillance.</title>
        <authorList>
            <person name="Harrison L.H."/>
            <person name="Van Tyne D."/>
            <person name="Marsh J.W."/>
            <person name="Griffith M.P."/>
            <person name="Snyder D.J."/>
            <person name="Cooper V.S."/>
            <person name="Mustapha M."/>
        </authorList>
    </citation>
    <scope>NUCLEOTIDE SEQUENCE</scope>
    <source>
        <strain evidence="4">STEN00053</strain>
    </source>
</reference>
<feature type="domain" description="SGNH hydrolase-type esterase" evidence="3">
    <location>
        <begin position="197"/>
        <end position="393"/>
    </location>
</feature>